<accession>A0AAV0ZFV3</accession>
<dbReference type="Proteomes" id="UP001157006">
    <property type="component" value="Chromosome 2"/>
</dbReference>
<protein>
    <submittedName>
        <fullName evidence="1">Uncharacterized protein</fullName>
    </submittedName>
</protein>
<dbReference type="EMBL" id="OX451737">
    <property type="protein sequence ID" value="CAI8597500.1"/>
    <property type="molecule type" value="Genomic_DNA"/>
</dbReference>
<evidence type="ECO:0000313" key="1">
    <source>
        <dbReference type="EMBL" id="CAI8597500.1"/>
    </source>
</evidence>
<reference evidence="1 2" key="1">
    <citation type="submission" date="2023-01" db="EMBL/GenBank/DDBJ databases">
        <authorList>
            <person name="Kreplak J."/>
        </authorList>
    </citation>
    <scope>NUCLEOTIDE SEQUENCE [LARGE SCALE GENOMIC DNA]</scope>
</reference>
<keyword evidence="2" id="KW-1185">Reference proteome</keyword>
<name>A0AAV0ZFV3_VICFA</name>
<evidence type="ECO:0000313" key="2">
    <source>
        <dbReference type="Proteomes" id="UP001157006"/>
    </source>
</evidence>
<gene>
    <name evidence="1" type="ORF">VFH_II084760</name>
</gene>
<organism evidence="1 2">
    <name type="scientific">Vicia faba</name>
    <name type="common">Broad bean</name>
    <name type="synonym">Faba vulgaris</name>
    <dbReference type="NCBI Taxonomy" id="3906"/>
    <lineage>
        <taxon>Eukaryota</taxon>
        <taxon>Viridiplantae</taxon>
        <taxon>Streptophyta</taxon>
        <taxon>Embryophyta</taxon>
        <taxon>Tracheophyta</taxon>
        <taxon>Spermatophyta</taxon>
        <taxon>Magnoliopsida</taxon>
        <taxon>eudicotyledons</taxon>
        <taxon>Gunneridae</taxon>
        <taxon>Pentapetalae</taxon>
        <taxon>rosids</taxon>
        <taxon>fabids</taxon>
        <taxon>Fabales</taxon>
        <taxon>Fabaceae</taxon>
        <taxon>Papilionoideae</taxon>
        <taxon>50 kb inversion clade</taxon>
        <taxon>NPAAA clade</taxon>
        <taxon>Hologalegina</taxon>
        <taxon>IRL clade</taxon>
        <taxon>Fabeae</taxon>
        <taxon>Vicia</taxon>
    </lineage>
</organism>
<sequence>MQTLISLFLSNTIFPFQKHLFPSYLPLLSILSWRSRPRRRHHLHKIIILYLNYPILAMAPMLSKSLRTKSTVFHHLKMLVLPSFIGNLPPKRQTEQVVGVLYCECDSLCKRKCLNPKR</sequence>
<dbReference type="AlphaFoldDB" id="A0AAV0ZFV3"/>
<proteinExistence type="predicted"/>